<evidence type="ECO:0000313" key="7">
    <source>
        <dbReference type="Proteomes" id="UP000775213"/>
    </source>
</evidence>
<dbReference type="AlphaFoldDB" id="A0AAV7GJL6"/>
<dbReference type="GO" id="GO:0008270">
    <property type="term" value="F:zinc ion binding"/>
    <property type="evidence" value="ECO:0007669"/>
    <property type="project" value="UniProtKB-KW"/>
</dbReference>
<dbReference type="Gene3D" id="3.30.40.10">
    <property type="entry name" value="Zinc/RING finger domain, C3HC4 (zinc finger)"/>
    <property type="match status" value="1"/>
</dbReference>
<evidence type="ECO:0000256" key="4">
    <source>
        <dbReference type="PROSITE-ProRule" id="PRU00175"/>
    </source>
</evidence>
<proteinExistence type="predicted"/>
<gene>
    <name evidence="6" type="ORF">IEQ34_014034</name>
</gene>
<sequence>MPMDFPSPALLDRNPVLCFTNGGEAAPAVVPPALLRSPVLPVISTGLRLALNEQNQLHQELTALLNQQKDEIDHFLLAQREQLRRELADRRQQYSLTFVAAVEEFVGNKLRQKDAEVDRAARRLAELEDWLSQLLAESTAWQAKAMADQAVATSLHAQLQKAAASAAAAAAHASEERRGESLALDAESEYVDPERNQAPELLCRSCHRRQAAVVIIPCRHLCLCLACHSADDGKRCPVCGCVRTGSVHIFLS</sequence>
<accession>A0AAV7GJL6</accession>
<organism evidence="6 7">
    <name type="scientific">Dendrobium chrysotoxum</name>
    <name type="common">Orchid</name>
    <dbReference type="NCBI Taxonomy" id="161865"/>
    <lineage>
        <taxon>Eukaryota</taxon>
        <taxon>Viridiplantae</taxon>
        <taxon>Streptophyta</taxon>
        <taxon>Embryophyta</taxon>
        <taxon>Tracheophyta</taxon>
        <taxon>Spermatophyta</taxon>
        <taxon>Magnoliopsida</taxon>
        <taxon>Liliopsida</taxon>
        <taxon>Asparagales</taxon>
        <taxon>Orchidaceae</taxon>
        <taxon>Epidendroideae</taxon>
        <taxon>Malaxideae</taxon>
        <taxon>Dendrobiinae</taxon>
        <taxon>Dendrobium</taxon>
    </lineage>
</organism>
<keyword evidence="2 4" id="KW-0863">Zinc-finger</keyword>
<dbReference type="GO" id="GO:0004842">
    <property type="term" value="F:ubiquitin-protein transferase activity"/>
    <property type="evidence" value="ECO:0007669"/>
    <property type="project" value="TreeGrafter"/>
</dbReference>
<dbReference type="InterPro" id="IPR013083">
    <property type="entry name" value="Znf_RING/FYVE/PHD"/>
</dbReference>
<evidence type="ECO:0000313" key="6">
    <source>
        <dbReference type="EMBL" id="KAH0456127.1"/>
    </source>
</evidence>
<feature type="domain" description="RING-type" evidence="5">
    <location>
        <begin position="203"/>
        <end position="239"/>
    </location>
</feature>
<keyword evidence="7" id="KW-1185">Reference proteome</keyword>
<dbReference type="PROSITE" id="PS50089">
    <property type="entry name" value="ZF_RING_2"/>
    <property type="match status" value="1"/>
</dbReference>
<evidence type="ECO:0000259" key="5">
    <source>
        <dbReference type="PROSITE" id="PS50089"/>
    </source>
</evidence>
<evidence type="ECO:0000256" key="1">
    <source>
        <dbReference type="ARBA" id="ARBA00022723"/>
    </source>
</evidence>
<evidence type="ECO:0000256" key="3">
    <source>
        <dbReference type="ARBA" id="ARBA00022833"/>
    </source>
</evidence>
<dbReference type="Pfam" id="PF13920">
    <property type="entry name" value="zf-C3HC4_3"/>
    <property type="match status" value="1"/>
</dbReference>
<comment type="caution">
    <text evidence="6">The sequence shown here is derived from an EMBL/GenBank/DDBJ whole genome shotgun (WGS) entry which is preliminary data.</text>
</comment>
<dbReference type="CDD" id="cd16649">
    <property type="entry name" value="mRING-HC-C3HC5_CGRF1-like"/>
    <property type="match status" value="1"/>
</dbReference>
<keyword evidence="1" id="KW-0479">Metal-binding</keyword>
<name>A0AAV7GJL6_DENCH</name>
<reference evidence="6 7" key="1">
    <citation type="journal article" date="2021" name="Hortic Res">
        <title>Chromosome-scale assembly of the Dendrobium chrysotoxum genome enhances the understanding of orchid evolution.</title>
        <authorList>
            <person name="Zhang Y."/>
            <person name="Zhang G.Q."/>
            <person name="Zhang D."/>
            <person name="Liu X.D."/>
            <person name="Xu X.Y."/>
            <person name="Sun W.H."/>
            <person name="Yu X."/>
            <person name="Zhu X."/>
            <person name="Wang Z.W."/>
            <person name="Zhao X."/>
            <person name="Zhong W.Y."/>
            <person name="Chen H."/>
            <person name="Yin W.L."/>
            <person name="Huang T."/>
            <person name="Niu S.C."/>
            <person name="Liu Z.J."/>
        </authorList>
    </citation>
    <scope>NUCLEOTIDE SEQUENCE [LARGE SCALE GENOMIC DNA]</scope>
    <source>
        <strain evidence="6">Lindl</strain>
    </source>
</reference>
<evidence type="ECO:0000256" key="2">
    <source>
        <dbReference type="ARBA" id="ARBA00022771"/>
    </source>
</evidence>
<dbReference type="InterPro" id="IPR001841">
    <property type="entry name" value="Znf_RING"/>
</dbReference>
<keyword evidence="3" id="KW-0862">Zinc</keyword>
<dbReference type="PANTHER" id="PTHR42647:SF5">
    <property type="entry name" value="SBP (S-RIBONUCLEASE BINDING PROTEIN) FAMILY PROTEIN"/>
    <property type="match status" value="1"/>
</dbReference>
<dbReference type="PIRSF" id="PIRSF036836">
    <property type="entry name" value="RNase_bind_SBP1"/>
    <property type="match status" value="1"/>
</dbReference>
<dbReference type="EMBL" id="JAGFBR010000013">
    <property type="protein sequence ID" value="KAH0456127.1"/>
    <property type="molecule type" value="Genomic_DNA"/>
</dbReference>
<dbReference type="Proteomes" id="UP000775213">
    <property type="component" value="Unassembled WGS sequence"/>
</dbReference>
<dbReference type="PANTHER" id="PTHR42647">
    <property type="entry name" value="SBP (S-RIBONUCLEASE BINDING PROTEIN) FAMILY PROTEIN"/>
    <property type="match status" value="1"/>
</dbReference>
<protein>
    <recommendedName>
        <fullName evidence="5">RING-type domain-containing protein</fullName>
    </recommendedName>
</protein>